<organism evidence="1 2">
    <name type="scientific">Kocuria turfanensis</name>
    <dbReference type="NCBI Taxonomy" id="388357"/>
    <lineage>
        <taxon>Bacteria</taxon>
        <taxon>Bacillati</taxon>
        <taxon>Actinomycetota</taxon>
        <taxon>Actinomycetes</taxon>
        <taxon>Micrococcales</taxon>
        <taxon>Micrococcaceae</taxon>
        <taxon>Kocuria</taxon>
    </lineage>
</organism>
<keyword evidence="2" id="KW-1185">Reference proteome</keyword>
<evidence type="ECO:0000313" key="2">
    <source>
        <dbReference type="Proteomes" id="UP000321103"/>
    </source>
</evidence>
<reference evidence="1 2" key="1">
    <citation type="submission" date="2019-07" db="EMBL/GenBank/DDBJ databases">
        <title>Whole genome shotgun sequence of Kocuria turfanensis NBRC 107627.</title>
        <authorList>
            <person name="Hosoyama A."/>
            <person name="Uohara A."/>
            <person name="Ohji S."/>
            <person name="Ichikawa N."/>
        </authorList>
    </citation>
    <scope>NUCLEOTIDE SEQUENCE [LARGE SCALE GENOMIC DNA]</scope>
    <source>
        <strain evidence="1 2">NBRC 107627</strain>
    </source>
</reference>
<gene>
    <name evidence="1" type="ORF">KTU01_07320</name>
</gene>
<accession>A0A512IA84</accession>
<comment type="caution">
    <text evidence="1">The sequence shown here is derived from an EMBL/GenBank/DDBJ whole genome shotgun (WGS) entry which is preliminary data.</text>
</comment>
<sequence>MTVTSEQLLVGPRGRRLCWELTVPADQDTPGWAWQLQERPTPARLRAASQELARVDAPALAADARAVLRALVQAVDAARYWQPPDEIDRALAGPELQAALAPVAQALSASPSLGWWSRPVARLQQRWVQFTGMSRDGPPLWRGAAGELARWRAAALDMEAQCRAATSSRQPPDSGEWWSTPSVSALLSTTGPAPGLEALGLVAVEDSFGPEPARIWPVAVDSRARVYEITGPEDWVRLVSAYPLELTASKGLDWPTITGVTGRWFLPDWPAVAADYDGVHLSVAGYLATNGRALPVPGGQTVLAGWDPDATWWLTDVLHHHGEPRLWTPDAEDVLAWTVQA</sequence>
<dbReference type="Proteomes" id="UP000321103">
    <property type="component" value="Unassembled WGS sequence"/>
</dbReference>
<name>A0A512IA84_9MICC</name>
<protein>
    <submittedName>
        <fullName evidence="1">Uncharacterized protein</fullName>
    </submittedName>
</protein>
<dbReference type="EMBL" id="BJZS01000022">
    <property type="protein sequence ID" value="GEO94609.1"/>
    <property type="molecule type" value="Genomic_DNA"/>
</dbReference>
<proteinExistence type="predicted"/>
<dbReference type="RefSeq" id="WP_062736617.1">
    <property type="nucleotide sequence ID" value="NZ_BJZS01000022.1"/>
</dbReference>
<evidence type="ECO:0000313" key="1">
    <source>
        <dbReference type="EMBL" id="GEO94609.1"/>
    </source>
</evidence>
<dbReference type="AlphaFoldDB" id="A0A512IA84"/>